<dbReference type="InterPro" id="IPR056158">
    <property type="entry name" value="Beta-prop_IFT121_2nd"/>
</dbReference>
<evidence type="ECO:0000256" key="8">
    <source>
        <dbReference type="ARBA" id="ARBA00022490"/>
    </source>
</evidence>
<dbReference type="InterPro" id="IPR003971">
    <property type="entry name" value="K_chnl_volt-dep_Kv5/Kv9"/>
</dbReference>
<dbReference type="InterPro" id="IPR036322">
    <property type="entry name" value="WD40_repeat_dom_sf"/>
</dbReference>
<keyword evidence="25" id="KW-0325">Glycoprotein</keyword>
<dbReference type="InterPro" id="IPR016024">
    <property type="entry name" value="ARM-type_fold"/>
</dbReference>
<dbReference type="PRINTS" id="PR00453">
    <property type="entry name" value="VWFADOMAIN"/>
</dbReference>
<dbReference type="InterPro" id="IPR015943">
    <property type="entry name" value="WD40/YVTN_repeat-like_dom_sf"/>
</dbReference>
<dbReference type="Pfam" id="PF25768">
    <property type="entry name" value="TPR_IFT121"/>
    <property type="match status" value="1"/>
</dbReference>
<feature type="transmembrane region" description="Helical" evidence="35">
    <location>
        <begin position="1954"/>
        <end position="1975"/>
    </location>
</feature>
<keyword evidence="20 35" id="KW-1133">Transmembrane helix</keyword>
<dbReference type="InterPro" id="IPR056157">
    <property type="entry name" value="TPR_IFT80_172_dom"/>
</dbReference>
<feature type="compositionally biased region" description="Polar residues" evidence="34">
    <location>
        <begin position="1"/>
        <end position="20"/>
    </location>
</feature>
<evidence type="ECO:0000256" key="14">
    <source>
        <dbReference type="ARBA" id="ARBA00022729"/>
    </source>
</evidence>
<evidence type="ECO:0000313" key="38">
    <source>
        <dbReference type="EMBL" id="KAK7904510.1"/>
    </source>
</evidence>
<keyword evidence="28" id="KW-0407">Ion channel</keyword>
<comment type="caution">
    <text evidence="32">Lacks conserved residue(s) required for the propagation of feature annotation.</text>
</comment>
<keyword evidence="6" id="KW-0813">Transport</keyword>
<dbReference type="SUPFAM" id="SSF48371">
    <property type="entry name" value="ARM repeat"/>
    <property type="match status" value="1"/>
</dbReference>
<evidence type="ECO:0000259" key="37">
    <source>
        <dbReference type="PROSITE" id="PS50234"/>
    </source>
</evidence>
<accession>A0AAW0NXF5</accession>
<evidence type="ECO:0000256" key="17">
    <source>
        <dbReference type="ARBA" id="ARBA00022826"/>
    </source>
</evidence>
<dbReference type="PROSITE" id="PS01186">
    <property type="entry name" value="EGF_2"/>
    <property type="match status" value="3"/>
</dbReference>
<evidence type="ECO:0000256" key="12">
    <source>
        <dbReference type="ARBA" id="ARBA00022574"/>
    </source>
</evidence>
<keyword evidence="8" id="KW-0963">Cytoplasm</keyword>
<evidence type="ECO:0000256" key="13">
    <source>
        <dbReference type="ARBA" id="ARBA00022692"/>
    </source>
</evidence>
<evidence type="ECO:0000256" key="2">
    <source>
        <dbReference type="ARBA" id="ARBA00004300"/>
    </source>
</evidence>
<feature type="domain" description="EGF-like" evidence="36">
    <location>
        <begin position="396"/>
        <end position="435"/>
    </location>
</feature>
<dbReference type="Gene3D" id="1.25.40.470">
    <property type="match status" value="1"/>
</dbReference>
<dbReference type="Gene3D" id="3.30.710.10">
    <property type="entry name" value="Potassium Channel Kv1.1, Chain A"/>
    <property type="match status" value="1"/>
</dbReference>
<evidence type="ECO:0000256" key="4">
    <source>
        <dbReference type="ARBA" id="ARBA00004613"/>
    </source>
</evidence>
<feature type="region of interest" description="Disordered" evidence="34">
    <location>
        <begin position="1"/>
        <end position="75"/>
    </location>
</feature>
<dbReference type="InterPro" id="IPR009030">
    <property type="entry name" value="Growth_fac_rcpt_cys_sf"/>
</dbReference>
<evidence type="ECO:0000256" key="22">
    <source>
        <dbReference type="ARBA" id="ARBA00023069"/>
    </source>
</evidence>
<dbReference type="Proteomes" id="UP001460270">
    <property type="component" value="Unassembled WGS sequence"/>
</dbReference>
<dbReference type="PRINTS" id="PR00169">
    <property type="entry name" value="KCHANNEL"/>
</dbReference>
<dbReference type="InterPro" id="IPR005821">
    <property type="entry name" value="Ion_trans_dom"/>
</dbReference>
<evidence type="ECO:0000256" key="6">
    <source>
        <dbReference type="ARBA" id="ARBA00022448"/>
    </source>
</evidence>
<dbReference type="SMART" id="SM00179">
    <property type="entry name" value="EGF_CA"/>
    <property type="match status" value="4"/>
</dbReference>
<dbReference type="InterPro" id="IPR003968">
    <property type="entry name" value="K_chnl_volt-dep_Kv"/>
</dbReference>
<evidence type="ECO:0000256" key="27">
    <source>
        <dbReference type="ARBA" id="ARBA00023273"/>
    </source>
</evidence>
<dbReference type="SUPFAM" id="SSF50978">
    <property type="entry name" value="WD40 repeat-like"/>
    <property type="match status" value="1"/>
</dbReference>
<dbReference type="PRINTS" id="PR01494">
    <property type="entry name" value="KV9CHANNEL"/>
</dbReference>
<dbReference type="SUPFAM" id="SSF53300">
    <property type="entry name" value="vWA-like"/>
    <property type="match status" value="1"/>
</dbReference>
<dbReference type="SUPFAM" id="SSF57196">
    <property type="entry name" value="EGF/Laminin"/>
    <property type="match status" value="1"/>
</dbReference>
<dbReference type="Gene3D" id="2.10.25.10">
    <property type="entry name" value="Laminin"/>
    <property type="match status" value="4"/>
</dbReference>
<dbReference type="InterPro" id="IPR000742">
    <property type="entry name" value="EGF"/>
</dbReference>
<dbReference type="PROSITE" id="PS50082">
    <property type="entry name" value="WD_REPEATS_2"/>
    <property type="match status" value="1"/>
</dbReference>
<dbReference type="GO" id="GO:0051260">
    <property type="term" value="P:protein homooligomerization"/>
    <property type="evidence" value="ECO:0007669"/>
    <property type="project" value="InterPro"/>
</dbReference>
<dbReference type="FunFam" id="1.25.40.470:FF:000004">
    <property type="entry name" value="WD repeat-containing protein 35"/>
    <property type="match status" value="1"/>
</dbReference>
<evidence type="ECO:0000256" key="11">
    <source>
        <dbReference type="ARBA" id="ARBA00022538"/>
    </source>
</evidence>
<dbReference type="CDD" id="cd00053">
    <property type="entry name" value="EGF"/>
    <property type="match status" value="2"/>
</dbReference>
<dbReference type="GO" id="GO:0030991">
    <property type="term" value="C:intraciliary transport particle A"/>
    <property type="evidence" value="ECO:0007669"/>
    <property type="project" value="TreeGrafter"/>
</dbReference>
<name>A0AAW0NXF5_9GOBI</name>
<gene>
    <name evidence="38" type="ORF">WMY93_017117</name>
</gene>
<keyword evidence="7" id="KW-1003">Cell membrane</keyword>
<dbReference type="GO" id="GO:0008076">
    <property type="term" value="C:voltage-gated potassium channel complex"/>
    <property type="evidence" value="ECO:0007669"/>
    <property type="project" value="InterPro"/>
</dbReference>
<keyword evidence="27" id="KW-0966">Cell projection</keyword>
<dbReference type="PROSITE" id="PS50026">
    <property type="entry name" value="EGF_3"/>
    <property type="match status" value="1"/>
</dbReference>
<dbReference type="GO" id="GO:0005249">
    <property type="term" value="F:voltage-gated potassium channel activity"/>
    <property type="evidence" value="ECO:0007669"/>
    <property type="project" value="InterPro"/>
</dbReference>
<dbReference type="FunFam" id="3.40.50.410:FF:000004">
    <property type="entry name" value="collagen alpha-6(VI) chain"/>
    <property type="match status" value="1"/>
</dbReference>
<dbReference type="SUPFAM" id="SSF81324">
    <property type="entry name" value="Voltage-gated potassium channels"/>
    <property type="match status" value="1"/>
</dbReference>
<evidence type="ECO:0000256" key="1">
    <source>
        <dbReference type="ARBA" id="ARBA00004120"/>
    </source>
</evidence>
<evidence type="ECO:0000256" key="5">
    <source>
        <dbReference type="ARBA" id="ARBA00004651"/>
    </source>
</evidence>
<dbReference type="SUPFAM" id="SSF54695">
    <property type="entry name" value="POZ domain"/>
    <property type="match status" value="1"/>
</dbReference>
<dbReference type="InterPro" id="IPR001881">
    <property type="entry name" value="EGF-like_Ca-bd_dom"/>
</dbReference>
<dbReference type="SMART" id="SM00327">
    <property type="entry name" value="VWA"/>
    <property type="match status" value="1"/>
</dbReference>
<dbReference type="InterPro" id="IPR049883">
    <property type="entry name" value="NOTCH1_EGF-like"/>
</dbReference>
<dbReference type="PRINTS" id="PR01491">
    <property type="entry name" value="KVCHANNEL"/>
</dbReference>
<feature type="compositionally biased region" description="Basic and acidic residues" evidence="34">
    <location>
        <begin position="37"/>
        <end position="46"/>
    </location>
</feature>
<dbReference type="SUPFAM" id="SSF82171">
    <property type="entry name" value="DPP6 N-terminal domain-like"/>
    <property type="match status" value="1"/>
</dbReference>
<dbReference type="Gene3D" id="3.40.50.410">
    <property type="entry name" value="von Willebrand factor, type A domain"/>
    <property type="match status" value="1"/>
</dbReference>
<evidence type="ECO:0000256" key="32">
    <source>
        <dbReference type="PROSITE-ProRule" id="PRU00076"/>
    </source>
</evidence>
<keyword evidence="18" id="KW-0851">Voltage-gated channel</keyword>
<dbReference type="FunFam" id="2.130.10.10:FF:000187">
    <property type="entry name" value="WD repeat-containing protein 35"/>
    <property type="match status" value="1"/>
</dbReference>
<comment type="function">
    <text evidence="29">As a component of the IFT complex A (IFT-A), a complex required for retrograde ciliary transport and entry into cilia of G protein-coupled receptors (GPCRs), it is involved in ciliogenesis and ciliary protein trafficking. May promote CASP3 activation and TNF-stimulated apoptosis.</text>
</comment>
<dbReference type="InterPro" id="IPR057361">
    <property type="entry name" value="TPR_WDR35"/>
</dbReference>
<dbReference type="FunFam" id="2.10.25.10:FF:000871">
    <property type="entry name" value="Matrilin 3"/>
    <property type="match status" value="1"/>
</dbReference>
<evidence type="ECO:0000256" key="25">
    <source>
        <dbReference type="ARBA" id="ARBA00023180"/>
    </source>
</evidence>
<evidence type="ECO:0000256" key="20">
    <source>
        <dbReference type="ARBA" id="ARBA00022989"/>
    </source>
</evidence>
<feature type="disulfide bond" evidence="32">
    <location>
        <begin position="400"/>
        <end position="410"/>
    </location>
</feature>
<dbReference type="InterPro" id="IPR036465">
    <property type="entry name" value="vWFA_dom_sf"/>
</dbReference>
<evidence type="ECO:0000256" key="21">
    <source>
        <dbReference type="ARBA" id="ARBA00023065"/>
    </source>
</evidence>
<proteinExistence type="predicted"/>
<dbReference type="GO" id="GO:0005509">
    <property type="term" value="F:calcium ion binding"/>
    <property type="evidence" value="ECO:0007669"/>
    <property type="project" value="InterPro"/>
</dbReference>
<keyword evidence="9" id="KW-0964">Secreted</keyword>
<evidence type="ECO:0000256" key="3">
    <source>
        <dbReference type="ARBA" id="ARBA00004430"/>
    </source>
</evidence>
<keyword evidence="10 32" id="KW-0245">EGF-like domain</keyword>
<evidence type="ECO:0000256" key="9">
    <source>
        <dbReference type="ARBA" id="ARBA00022525"/>
    </source>
</evidence>
<evidence type="ECO:0000256" key="34">
    <source>
        <dbReference type="SAM" id="MobiDB-lite"/>
    </source>
</evidence>
<dbReference type="Pfam" id="PF07645">
    <property type="entry name" value="EGF_CA"/>
    <property type="match status" value="2"/>
</dbReference>
<comment type="subunit">
    <text evidence="30">Component of the IFT complex A (IFT-A) complex. IFT-A complex is divided into a core subcomplex composed of IFT122:IFT140:WDR19 which is associated with TULP3 and a peripheral subcomplex composed of IFT43:WDR35:TTC21B. Interacts directy with IFT122, ITF43 and TTC21B. Interacts with IFT43. Interacts with CFAP61.</text>
</comment>
<dbReference type="GO" id="GO:0005813">
    <property type="term" value="C:centrosome"/>
    <property type="evidence" value="ECO:0007669"/>
    <property type="project" value="UniProtKB-SubCell"/>
</dbReference>
<dbReference type="PANTHER" id="PTHR12764:SF5">
    <property type="entry name" value="LD29485P"/>
    <property type="match status" value="1"/>
</dbReference>
<evidence type="ECO:0000256" key="7">
    <source>
        <dbReference type="ARBA" id="ARBA00022475"/>
    </source>
</evidence>
<dbReference type="InterPro" id="IPR027359">
    <property type="entry name" value="Volt_channel_dom_sf"/>
</dbReference>
<keyword evidence="16" id="KW-0970">Cilium biogenesis/degradation</keyword>
<feature type="repeat" description="WD" evidence="33">
    <location>
        <begin position="509"/>
        <end position="540"/>
    </location>
</feature>
<dbReference type="Gene3D" id="1.20.120.350">
    <property type="entry name" value="Voltage-gated potassium channels. Chain C"/>
    <property type="match status" value="1"/>
</dbReference>
<dbReference type="GO" id="GO:1905515">
    <property type="term" value="P:non-motile cilium assembly"/>
    <property type="evidence" value="ECO:0007669"/>
    <property type="project" value="TreeGrafter"/>
</dbReference>
<evidence type="ECO:0000256" key="18">
    <source>
        <dbReference type="ARBA" id="ARBA00022882"/>
    </source>
</evidence>
<dbReference type="FunFam" id="1.20.120.350:FF:000091">
    <property type="entry name" value="Predicted protein"/>
    <property type="match status" value="1"/>
</dbReference>
<keyword evidence="15" id="KW-0677">Repeat</keyword>
<dbReference type="Pfam" id="PF25170">
    <property type="entry name" value="TPR_WDR35"/>
    <property type="match status" value="1"/>
</dbReference>
<feature type="transmembrane region" description="Helical" evidence="35">
    <location>
        <begin position="2015"/>
        <end position="2036"/>
    </location>
</feature>
<dbReference type="GO" id="GO:0061512">
    <property type="term" value="P:protein localization to cilium"/>
    <property type="evidence" value="ECO:0007669"/>
    <property type="project" value="TreeGrafter"/>
</dbReference>
<dbReference type="InterPro" id="IPR000152">
    <property type="entry name" value="EGF-type_Asp/Asn_hydroxyl_site"/>
</dbReference>
<evidence type="ECO:0000313" key="39">
    <source>
        <dbReference type="Proteomes" id="UP001460270"/>
    </source>
</evidence>
<evidence type="ECO:0000256" key="23">
    <source>
        <dbReference type="ARBA" id="ARBA00023136"/>
    </source>
</evidence>
<dbReference type="EMBL" id="JBBPFD010000012">
    <property type="protein sequence ID" value="KAK7904510.1"/>
    <property type="molecule type" value="Genomic_DNA"/>
</dbReference>
<evidence type="ECO:0000256" key="19">
    <source>
        <dbReference type="ARBA" id="ARBA00022958"/>
    </source>
</evidence>
<protein>
    <recommendedName>
        <fullName evidence="31">WD repeat-containing protein 35</fullName>
    </recommendedName>
</protein>
<evidence type="ECO:0000256" key="30">
    <source>
        <dbReference type="ARBA" id="ARBA00062232"/>
    </source>
</evidence>
<keyword evidence="23 35" id="KW-0472">Membrane</keyword>
<evidence type="ECO:0000256" key="26">
    <source>
        <dbReference type="ARBA" id="ARBA00023212"/>
    </source>
</evidence>
<keyword evidence="14" id="KW-0732">Signal</keyword>
<comment type="subcellular location">
    <subcellularLocation>
        <location evidence="5">Cell membrane</location>
        <topology evidence="5">Multi-pass membrane protein</topology>
    </subcellularLocation>
    <subcellularLocation>
        <location evidence="3">Cytoplasm</location>
        <location evidence="3">Cytoskeleton</location>
        <location evidence="3">Cilium axoneme</location>
    </subcellularLocation>
    <subcellularLocation>
        <location evidence="1">Cytoplasm</location>
        <location evidence="1">Cytoskeleton</location>
        <location evidence="1">Cilium basal body</location>
    </subcellularLocation>
    <subcellularLocation>
        <location evidence="2">Cytoplasm</location>
        <location evidence="2">Cytoskeleton</location>
        <location evidence="2">Microtubule organizing center</location>
        <location evidence="2">Centrosome</location>
    </subcellularLocation>
    <subcellularLocation>
        <location evidence="4">Secreted</location>
    </subcellularLocation>
</comment>
<evidence type="ECO:0000256" key="28">
    <source>
        <dbReference type="ARBA" id="ARBA00023303"/>
    </source>
</evidence>
<dbReference type="SUPFAM" id="SSF57184">
    <property type="entry name" value="Growth factor receptor domain"/>
    <property type="match status" value="1"/>
</dbReference>
<keyword evidence="11" id="KW-0633">Potassium transport</keyword>
<keyword evidence="19" id="KW-0630">Potassium</keyword>
<dbReference type="GO" id="GO:0097730">
    <property type="term" value="C:non-motile cilium"/>
    <property type="evidence" value="ECO:0007669"/>
    <property type="project" value="TreeGrafter"/>
</dbReference>
<dbReference type="Gene3D" id="1.10.287.70">
    <property type="match status" value="1"/>
</dbReference>
<dbReference type="Pfam" id="PF00092">
    <property type="entry name" value="VWA"/>
    <property type="match status" value="1"/>
</dbReference>
<dbReference type="GO" id="GO:0005930">
    <property type="term" value="C:axoneme"/>
    <property type="evidence" value="ECO:0007669"/>
    <property type="project" value="UniProtKB-SubCell"/>
</dbReference>
<keyword evidence="17" id="KW-0631">Potassium channel</keyword>
<evidence type="ECO:0000256" key="24">
    <source>
        <dbReference type="ARBA" id="ARBA00023157"/>
    </source>
</evidence>
<evidence type="ECO:0000256" key="33">
    <source>
        <dbReference type="PROSITE-ProRule" id="PRU00221"/>
    </source>
</evidence>
<evidence type="ECO:0000256" key="29">
    <source>
        <dbReference type="ARBA" id="ARBA00058990"/>
    </source>
</evidence>
<dbReference type="Pfam" id="PF24797">
    <property type="entry name" value="Beta-prop_WDR35_TULP_N"/>
    <property type="match status" value="1"/>
</dbReference>
<keyword evidence="13 35" id="KW-0812">Transmembrane</keyword>
<keyword evidence="22" id="KW-0969">Cilium</keyword>
<dbReference type="GO" id="GO:0005576">
    <property type="term" value="C:extracellular region"/>
    <property type="evidence" value="ECO:0007669"/>
    <property type="project" value="UniProtKB-SubCell"/>
</dbReference>
<dbReference type="Gene3D" id="2.130.10.10">
    <property type="entry name" value="YVTN repeat-like/Quinoprotein amine dehydrogenase"/>
    <property type="match status" value="1"/>
</dbReference>
<dbReference type="FunFam" id="1.10.287.70:FF:000005">
    <property type="entry name" value="potassium voltage-gated channel subfamily G member 1"/>
    <property type="match status" value="1"/>
</dbReference>
<evidence type="ECO:0000256" key="16">
    <source>
        <dbReference type="ARBA" id="ARBA00022794"/>
    </source>
</evidence>
<sequence>MAQRGPQQRQIQTIRPSPSNSRKHLQAKTPEPSETSEPVHLDERATRRTQQSARTGAGNHVAAGRNNNEGNNNKLSTRPIDLVFIIDSSRSVRPSEFEKAKEFLQDLVDTMEISPDSTRVGLVNVCQHKCPQKALSRVEPLASGTMTGQAIKTTMEKAFTTEAGARMSSKNIAKVAIIVTDGHPQDSVEEVSAAARASGIEIYALGVGRADLMSLRLMASPPLDDHVFYSETYGVIEKLTAKFRETLCGLDACGRGHDCQHICVNSGSSFTCKCRPGFVLTWTRKHAHVWMCVPWVMNCKSGYVLNADKKTCSLADVCSQGHNCHHSCVSNGTSYSCKCQGGYVLNSDQKTCSRFHPCVQGHGCQHICVSNDHSYKCKCQKGYVLNADKKSCSRSLEDACAKGHDCQHICVNNGTSYTCKCRPGYVLNVDQKTCSQEMRSEITQDACIKKIAIPNHINLKCVSWNKDQGFIACGGDDGLLRVVKLDSQTDDARLKGLAAPSNLSMNQGLDGHSGAVQVVTWNEQYEKLTTSDQNGLIIVWMLYKGAWYEEMINNRNKSVVRSMSWNADGQKICIVYEDGAVIVGSVDGNRIWGKELKGNQLAHVAWSPDSKILLFGMANGEVHIYDNQGNFIMKMTISCLTNTTGAVSIAGIHWYAGTGGYVEPDCPCLAICFDNGKCQIMRYENDENPVFIDTVMNVVSIQWNHCGSVLAVAGCLRTANMEKELNVVQFYTPFGAHLRTLKVPGKQMTGVAWEGGGLRIALAVDSYIYFANIRPDYKWGYCCSTVVYAYTKPERQEYCVVFWDTKNNEKFVKYVKSLMSITTSGDFCILASKADDTQPQEEAEADPGNHLRFVLILCNSIGTPLDSKYIDIDPLYVTMTKTHVIAASKEAFYLWQYRVAKKLTALEINQVTRTKKEGRERVYHIDGNPATSVDGGLDFAKAFSSTQDPICAITASDKTLIIGRESGVIYRYSLPQVGIVQKYSLNNRAYYLSMNCNSSRLAVIDIAGVLTLLDLDVRNLRDGAGGASAAGDPSKFERKDVWDMKWANDNPDLFAMMEKTRMYVFRNLDPEEPIQTSGYICNFEELEIKSVLLDEIMKDPDRPNKDNLINFEIRSLRDSRALIEKVGIEEASQFIEDNPHPRLWRLLAEAALQKLDLKTAEQAFVRCKDYQGIEFVKRLGNLKNEPMKQAEVAAYFSRFEEAERMYLDMDRRDLAISLRIKLGDWFRVLQLLKSGSGASDDALLEQAYNAIGDYFADRQKWVNAVQYYLQGRNQERLAECYYMLEDYDGLERLSNQLPDNHKLLPDIGQMFATVGMCEQAVTAYLKCNQPKAAVDTCVHLNQWNKAVDLARSYNMKEIKSLLSKYTAHLLEKNKTLEAVELYRKAHHFLEAANLMFKIADEEAKKRARPLRVKKLYVLAARLVEDYHEQVKTTQQGKGKKSEATVALAGLLEEDASILDNRIVDNAWRGAEAYHFFLLAQRQLYDGYTENAMRTALHLREYEDIIPIVEIYSLVAVCASANRAFGTCSQAFIKLESLESLSAEQRQAYEDLALEIFTKHTPKDNRPLDMMHMDNLLEGTDGRLPTCIVTGLPIQHSPWICNECFSLNKTDHNFRRTPLTDASNMLYGQMYGQTPHSRDDCLINVNVGGFKQRMDTHMLKKFPQTRLGRLLCCSSQEAILELCDDFSPSDMEYYFDRNPLFFCSVLNFYVTGKIHLVDGLCVVSFVQEIEYWGIKERHLDCCCSDKFLELLEAAEDKGWDSEDQNLEGSDSSSVQLSVSEDNLDLYEGSWCGDMRRSIWIHLEDPGHNTLAKSVAVASLSVVLLSIIAMCVHSMPDFHELDENEREIENPTLTVIENICVLFFSAEFVLRLAVAPSAKRFLCSPLNFIDLLSVLPFYVTIVFDMMDEGESTELENLGKVVQILRLMRVFRILKLARHSAGLRSLGATLRHSSREVGLLVLFLSVGISMFSALVYFVEKETEESTLQTMPMGWWWATISMTTVGYGDTFPVTFPGKIIGTLCIICGLLIVALPITNIFQKFSKFYEKQKQLDIIRHRTVKTTDLRSVHE</sequence>
<dbReference type="Pfam" id="PF02214">
    <property type="entry name" value="BTB_2"/>
    <property type="match status" value="1"/>
</dbReference>
<dbReference type="PANTHER" id="PTHR12764">
    <property type="entry name" value="WD REPEAT DOMAIN-RELATED"/>
    <property type="match status" value="1"/>
</dbReference>
<dbReference type="PROSITE" id="PS50294">
    <property type="entry name" value="WD_REPEATS_REGION"/>
    <property type="match status" value="1"/>
</dbReference>
<dbReference type="InterPro" id="IPR057979">
    <property type="entry name" value="TPR_IFT121"/>
</dbReference>
<keyword evidence="24 32" id="KW-1015">Disulfide bond</keyword>
<dbReference type="Pfam" id="PF23390">
    <property type="entry name" value="Beta-prop_WDR35_2nd"/>
    <property type="match status" value="1"/>
</dbReference>
<dbReference type="InterPro" id="IPR011333">
    <property type="entry name" value="SKP1/BTB/POZ_sf"/>
</dbReference>
<keyword evidence="39" id="KW-1185">Reference proteome</keyword>
<keyword evidence="12 33" id="KW-0853">WD repeat</keyword>
<evidence type="ECO:0000256" key="10">
    <source>
        <dbReference type="ARBA" id="ARBA00022536"/>
    </source>
</evidence>
<dbReference type="SMART" id="SM00320">
    <property type="entry name" value="WD40"/>
    <property type="match status" value="4"/>
</dbReference>
<comment type="caution">
    <text evidence="38">The sequence shown here is derived from an EMBL/GenBank/DDBJ whole genome shotgun (WGS) entry which is preliminary data.</text>
</comment>
<dbReference type="InterPro" id="IPR001680">
    <property type="entry name" value="WD40_rpt"/>
</dbReference>
<dbReference type="InterPro" id="IPR039857">
    <property type="entry name" value="Ift122/121"/>
</dbReference>
<dbReference type="SMART" id="SM00181">
    <property type="entry name" value="EGF"/>
    <property type="match status" value="4"/>
</dbReference>
<dbReference type="InterPro" id="IPR003131">
    <property type="entry name" value="T1-type_BTB"/>
</dbReference>
<dbReference type="InterPro" id="IPR056159">
    <property type="entry name" value="Beta-prop_IFT121_TULP_N"/>
</dbReference>
<evidence type="ECO:0000256" key="35">
    <source>
        <dbReference type="SAM" id="Phobius"/>
    </source>
</evidence>
<keyword evidence="21" id="KW-0406">Ion transport</keyword>
<dbReference type="Pfam" id="PF23387">
    <property type="entry name" value="TPR_IFT80_172"/>
    <property type="match status" value="1"/>
</dbReference>
<dbReference type="PROSITE" id="PS50234">
    <property type="entry name" value="VWFA"/>
    <property type="match status" value="1"/>
</dbReference>
<dbReference type="GO" id="GO:0035721">
    <property type="term" value="P:intraciliary retrograde transport"/>
    <property type="evidence" value="ECO:0007669"/>
    <property type="project" value="TreeGrafter"/>
</dbReference>
<organism evidence="38 39">
    <name type="scientific">Mugilogobius chulae</name>
    <name type="common">yellowstripe goby</name>
    <dbReference type="NCBI Taxonomy" id="88201"/>
    <lineage>
        <taxon>Eukaryota</taxon>
        <taxon>Metazoa</taxon>
        <taxon>Chordata</taxon>
        <taxon>Craniata</taxon>
        <taxon>Vertebrata</taxon>
        <taxon>Euteleostomi</taxon>
        <taxon>Actinopterygii</taxon>
        <taxon>Neopterygii</taxon>
        <taxon>Teleostei</taxon>
        <taxon>Neoteleostei</taxon>
        <taxon>Acanthomorphata</taxon>
        <taxon>Gobiaria</taxon>
        <taxon>Gobiiformes</taxon>
        <taxon>Gobioidei</taxon>
        <taxon>Gobiidae</taxon>
        <taxon>Gobionellinae</taxon>
        <taxon>Mugilogobius</taxon>
    </lineage>
</organism>
<evidence type="ECO:0000259" key="36">
    <source>
        <dbReference type="PROSITE" id="PS50026"/>
    </source>
</evidence>
<feature type="domain" description="VWFA" evidence="37">
    <location>
        <begin position="81"/>
        <end position="247"/>
    </location>
</feature>
<evidence type="ECO:0000256" key="31">
    <source>
        <dbReference type="ARBA" id="ARBA00070596"/>
    </source>
</evidence>
<dbReference type="PROSITE" id="PS00010">
    <property type="entry name" value="ASX_HYDROXYL"/>
    <property type="match status" value="2"/>
</dbReference>
<evidence type="ECO:0000256" key="15">
    <source>
        <dbReference type="ARBA" id="ARBA00022737"/>
    </source>
</evidence>
<reference evidence="39" key="1">
    <citation type="submission" date="2024-04" db="EMBL/GenBank/DDBJ databases">
        <title>Salinicola lusitanus LLJ914,a marine bacterium isolated from the Okinawa Trough.</title>
        <authorList>
            <person name="Li J."/>
        </authorList>
    </citation>
    <scope>NUCLEOTIDE SEQUENCE [LARGE SCALE GENOMIC DNA]</scope>
</reference>
<keyword evidence="26" id="KW-0206">Cytoskeleton</keyword>
<dbReference type="InterPro" id="IPR002035">
    <property type="entry name" value="VWF_A"/>
</dbReference>
<dbReference type="Pfam" id="PF00520">
    <property type="entry name" value="Ion_trans"/>
    <property type="match status" value="1"/>
</dbReference>